<dbReference type="SMR" id="A2DJM5"/>
<dbReference type="VEuPathDB" id="TrichDB:TVAG_101430"/>
<dbReference type="STRING" id="5722.A2DJM5"/>
<feature type="region of interest" description="Disordered" evidence="3">
    <location>
        <begin position="1"/>
        <end position="20"/>
    </location>
</feature>
<dbReference type="Pfam" id="PF05964">
    <property type="entry name" value="FYRN"/>
    <property type="match status" value="1"/>
</dbReference>
<dbReference type="InterPro" id="IPR003889">
    <property type="entry name" value="FYrich_C"/>
</dbReference>
<sequence>MPNDSSNSRKGKSNFAPKTGYTHKNQQIDFVDEYSFAQTQLDSQDLLKVNTFIACFNAGERISMSSRVSNFSISTFGSFCEILITKKIYGPFLLILPPELVKMWFDAISQSKIITTVLYNAPPEKRNQISNDFYKKDGSYTFHLLITTSDIYREDINKFKSMNFAFSLINRNDDQQQIEVNSHSIIFNQFESFGRYTIETHKMISTINRLTLPSEEKDKIYFVQKQFQLFFPSYDTENLLLESPTIKYVNCPLTQTQRMSIKNLLYQHTNDIKGNNFKILRREIERVCHHPYLIFGNELTYKENIIEASSKIQTLNEIIANHHSHVLIVSDYIKMLDIVEDFLLTTDHAYTRDKFSNGIILMHIRDFSLQEMIEKSETIIFTDVFVDGIKGNKHLIRLTCDDLTESNWEHIKDEQLCKFASIKAFINIDSKSSFTETSQPTELSDSFLSLAEMDNFWEIFLESDLNDENTAEEHQPIKKLSIRQRNQFIRCIFNFYWNRWEYVRKYTGLNLSDDDLRTVADIIIRKIYNLSQHQGNYFAVSDILRNEATDESLIDFDDKIIPYLRSNADNFLNRLQILRFFEIASKAEITTEFQIPDDMKEVWWTKDHSMAMVKFVANHGFSEFDDIDLENTDIYNYISENITTIKDVIDFVVLNTDQASKICETPYVVEYFFVNDEFKSKWNKEDITKVVKFLFNHGIPIDKDGSEDYNAFHEKLKIENKSAEDIQAIVKNMIDNATAKSNIEIFHDHTEDFIEHITTMKELHFIINGRTDEEILFILHRTKKWSQLPKLFNSQIEMKFFKLLFQGGFDALPEISRDPDILAAFGKTKPSALTKFTKVSARIHLIAGSIRLGKEITEDVVNQYIKRSRKGTSDDQNSAQEPNSSPKPKSRSKPKPKPEDKPQEQQKEEEKQNQSDDHSPKPNQQQKSSAPSTPRPIKGKLLSEVTFPFEITATTKVFSLGTVVYDRPAYHTERYIYPVGYKTSRVGKSTTEPNKTVVYISEVLDNGDAPLFRVTTEDGSAKFEGATPTAPWSTILKTSAKLNNIQGRALAVSGPEMYLFSNQQVYNLMMQLPDIDKCEGFTRVEIKPRNSGRRKPKEENPSEEKKDEKTDEKKKKEEKPEDKKKKETKSEEKKQSSDDGKRKKQKKQKSSDYYEEEESESSTESDSSDSDFVN</sequence>
<evidence type="ECO:0000256" key="1">
    <source>
        <dbReference type="ARBA" id="ARBA00004123"/>
    </source>
</evidence>
<dbReference type="Proteomes" id="UP000001542">
    <property type="component" value="Unassembled WGS sequence"/>
</dbReference>
<reference evidence="4" key="1">
    <citation type="submission" date="2006-10" db="EMBL/GenBank/DDBJ databases">
        <authorList>
            <person name="Amadeo P."/>
            <person name="Zhao Q."/>
            <person name="Wortman J."/>
            <person name="Fraser-Liggett C."/>
            <person name="Carlton J."/>
        </authorList>
    </citation>
    <scope>NUCLEOTIDE SEQUENCE</scope>
    <source>
        <strain evidence="4">G3</strain>
    </source>
</reference>
<dbReference type="OrthoDB" id="285793at2759"/>
<dbReference type="AlphaFoldDB" id="A2DJM5"/>
<dbReference type="Gene3D" id="3.30.160.360">
    <property type="match status" value="1"/>
</dbReference>
<dbReference type="SUPFAM" id="SSF52540">
    <property type="entry name" value="P-loop containing nucleoside triphosphate hydrolases"/>
    <property type="match status" value="1"/>
</dbReference>
<evidence type="ECO:0000256" key="2">
    <source>
        <dbReference type="ARBA" id="ARBA00023242"/>
    </source>
</evidence>
<feature type="compositionally biased region" description="Acidic residues" evidence="3">
    <location>
        <begin position="1153"/>
        <end position="1174"/>
    </location>
</feature>
<dbReference type="InParanoid" id="A2DJM5"/>
<proteinExistence type="predicted"/>
<evidence type="ECO:0000256" key="3">
    <source>
        <dbReference type="SAM" id="MobiDB-lite"/>
    </source>
</evidence>
<keyword evidence="5" id="KW-1185">Reference proteome</keyword>
<dbReference type="SMART" id="SM00541">
    <property type="entry name" value="FYRN"/>
    <property type="match status" value="1"/>
</dbReference>
<dbReference type="GO" id="GO:0051726">
    <property type="term" value="P:regulation of cell cycle"/>
    <property type="evidence" value="ECO:0000318"/>
    <property type="project" value="GO_Central"/>
</dbReference>
<accession>A2DJM5</accession>
<feature type="region of interest" description="Disordered" evidence="3">
    <location>
        <begin position="868"/>
        <end position="938"/>
    </location>
</feature>
<dbReference type="PROSITE" id="PS51542">
    <property type="entry name" value="FYRN"/>
    <property type="match status" value="1"/>
</dbReference>
<dbReference type="PANTHER" id="PTHR22715:SF0">
    <property type="entry name" value="TRANSFORMING GROWTH FACTOR BETA REGULATOR 1"/>
    <property type="match status" value="1"/>
</dbReference>
<evidence type="ECO:0000313" key="5">
    <source>
        <dbReference type="Proteomes" id="UP000001542"/>
    </source>
</evidence>
<comment type="subcellular location">
    <subcellularLocation>
        <location evidence="1">Nucleus</location>
    </subcellularLocation>
</comment>
<evidence type="ECO:0000313" key="4">
    <source>
        <dbReference type="EMBL" id="EAY19425.1"/>
    </source>
</evidence>
<name>A2DJM5_TRIV3</name>
<dbReference type="Pfam" id="PF05965">
    <property type="entry name" value="FYRC"/>
    <property type="match status" value="1"/>
</dbReference>
<feature type="compositionally biased region" description="Basic and acidic residues" evidence="3">
    <location>
        <begin position="896"/>
        <end position="920"/>
    </location>
</feature>
<dbReference type="InterPro" id="IPR038718">
    <property type="entry name" value="SNF2-like_sf"/>
</dbReference>
<reference evidence="4" key="2">
    <citation type="journal article" date="2007" name="Science">
        <title>Draft genome sequence of the sexually transmitted pathogen Trichomonas vaginalis.</title>
        <authorList>
            <person name="Carlton J.M."/>
            <person name="Hirt R.P."/>
            <person name="Silva J.C."/>
            <person name="Delcher A.L."/>
            <person name="Schatz M."/>
            <person name="Zhao Q."/>
            <person name="Wortman J.R."/>
            <person name="Bidwell S.L."/>
            <person name="Alsmark U.C.M."/>
            <person name="Besteiro S."/>
            <person name="Sicheritz-Ponten T."/>
            <person name="Noel C.J."/>
            <person name="Dacks J.B."/>
            <person name="Foster P.G."/>
            <person name="Simillion C."/>
            <person name="Van de Peer Y."/>
            <person name="Miranda-Saavedra D."/>
            <person name="Barton G.J."/>
            <person name="Westrop G.D."/>
            <person name="Mueller S."/>
            <person name="Dessi D."/>
            <person name="Fiori P.L."/>
            <person name="Ren Q."/>
            <person name="Paulsen I."/>
            <person name="Zhang H."/>
            <person name="Bastida-Corcuera F.D."/>
            <person name="Simoes-Barbosa A."/>
            <person name="Brown M.T."/>
            <person name="Hayes R.D."/>
            <person name="Mukherjee M."/>
            <person name="Okumura C.Y."/>
            <person name="Schneider R."/>
            <person name="Smith A.J."/>
            <person name="Vanacova S."/>
            <person name="Villalvazo M."/>
            <person name="Haas B.J."/>
            <person name="Pertea M."/>
            <person name="Feldblyum T.V."/>
            <person name="Utterback T.R."/>
            <person name="Shu C.L."/>
            <person name="Osoegawa K."/>
            <person name="de Jong P.J."/>
            <person name="Hrdy I."/>
            <person name="Horvathova L."/>
            <person name="Zubacova Z."/>
            <person name="Dolezal P."/>
            <person name="Malik S.B."/>
            <person name="Logsdon J.M. Jr."/>
            <person name="Henze K."/>
            <person name="Gupta A."/>
            <person name="Wang C.C."/>
            <person name="Dunne R.L."/>
            <person name="Upcroft J.A."/>
            <person name="Upcroft P."/>
            <person name="White O."/>
            <person name="Salzberg S.L."/>
            <person name="Tang P."/>
            <person name="Chiu C.-H."/>
            <person name="Lee Y.-S."/>
            <person name="Embley T.M."/>
            <person name="Coombs G.H."/>
            <person name="Mottram J.C."/>
            <person name="Tachezy J."/>
            <person name="Fraser-Liggett C.M."/>
            <person name="Johnson P.J."/>
        </authorList>
    </citation>
    <scope>NUCLEOTIDE SEQUENCE [LARGE SCALE GENOMIC DNA]</scope>
    <source>
        <strain evidence="4">G3</strain>
    </source>
</reference>
<dbReference type="VEuPathDB" id="TrichDB:TVAGG3_1035590"/>
<dbReference type="InterPro" id="IPR027417">
    <property type="entry name" value="P-loop_NTPase"/>
</dbReference>
<dbReference type="InterPro" id="IPR003888">
    <property type="entry name" value="FYrich_N"/>
</dbReference>
<dbReference type="EMBL" id="DS113208">
    <property type="protein sequence ID" value="EAY19425.1"/>
    <property type="molecule type" value="Genomic_DNA"/>
</dbReference>
<dbReference type="PANTHER" id="PTHR22715">
    <property type="entry name" value="TRANSFORMING GROWTH FACTOR BETA REGULATED GENE 1"/>
    <property type="match status" value="1"/>
</dbReference>
<feature type="compositionally biased region" description="Polar residues" evidence="3">
    <location>
        <begin position="921"/>
        <end position="932"/>
    </location>
</feature>
<feature type="region of interest" description="Disordered" evidence="3">
    <location>
        <begin position="1086"/>
        <end position="1174"/>
    </location>
</feature>
<dbReference type="RefSeq" id="XP_001580411.1">
    <property type="nucleotide sequence ID" value="XM_001580361.1"/>
</dbReference>
<dbReference type="eggNOG" id="KOG0386">
    <property type="taxonomic scope" value="Eukaryota"/>
</dbReference>
<keyword evidence="2" id="KW-0539">Nucleus</keyword>
<gene>
    <name evidence="4" type="ORF">TVAG_101430</name>
</gene>
<dbReference type="InterPro" id="IPR040092">
    <property type="entry name" value="TBRG1"/>
</dbReference>
<dbReference type="PROSITE" id="PS51543">
    <property type="entry name" value="FYRC"/>
    <property type="match status" value="1"/>
</dbReference>
<dbReference type="Gene3D" id="3.40.50.300">
    <property type="entry name" value="P-loop containing nucleotide triphosphate hydrolases"/>
    <property type="match status" value="1"/>
</dbReference>
<feature type="compositionally biased region" description="Basic and acidic residues" evidence="3">
    <location>
        <begin position="1096"/>
        <end position="1141"/>
    </location>
</feature>
<dbReference type="eggNOG" id="KOG4443">
    <property type="taxonomic scope" value="Eukaryota"/>
</dbReference>
<dbReference type="GO" id="GO:0005634">
    <property type="term" value="C:nucleus"/>
    <property type="evidence" value="ECO:0000318"/>
    <property type="project" value="GO_Central"/>
</dbReference>
<protein>
    <submittedName>
        <fullName evidence="4">F/Y-rich N-terminus family protein</fullName>
    </submittedName>
</protein>
<dbReference type="Gene3D" id="3.40.50.10810">
    <property type="entry name" value="Tandem AAA-ATPase domain"/>
    <property type="match status" value="1"/>
</dbReference>
<dbReference type="KEGG" id="tva:5464951"/>
<organism evidence="4 5">
    <name type="scientific">Trichomonas vaginalis (strain ATCC PRA-98 / G3)</name>
    <dbReference type="NCBI Taxonomy" id="412133"/>
    <lineage>
        <taxon>Eukaryota</taxon>
        <taxon>Metamonada</taxon>
        <taxon>Parabasalia</taxon>
        <taxon>Trichomonadida</taxon>
        <taxon>Trichomonadidae</taxon>
        <taxon>Trichomonas</taxon>
    </lineage>
</organism>